<accession>A0A3E0VBZ1</accession>
<dbReference type="SMART" id="SM00448">
    <property type="entry name" value="REC"/>
    <property type="match status" value="1"/>
</dbReference>
<dbReference type="InterPro" id="IPR000792">
    <property type="entry name" value="Tscrpt_reg_LuxR_C"/>
</dbReference>
<evidence type="ECO:0000256" key="4">
    <source>
        <dbReference type="ARBA" id="ARBA00023163"/>
    </source>
</evidence>
<keyword evidence="3 8" id="KW-0238">DNA-binding</keyword>
<dbReference type="InterPro" id="IPR058245">
    <property type="entry name" value="NreC/VraR/RcsB-like_REC"/>
</dbReference>
<feature type="domain" description="HTH luxR-type" evidence="6">
    <location>
        <begin position="163"/>
        <end position="228"/>
    </location>
</feature>
<evidence type="ECO:0000256" key="5">
    <source>
        <dbReference type="PROSITE-ProRule" id="PRU00169"/>
    </source>
</evidence>
<dbReference type="Pfam" id="PF00072">
    <property type="entry name" value="Response_reg"/>
    <property type="match status" value="1"/>
</dbReference>
<evidence type="ECO:0000313" key="8">
    <source>
        <dbReference type="EMBL" id="RFA07165.1"/>
    </source>
</evidence>
<evidence type="ECO:0000256" key="2">
    <source>
        <dbReference type="ARBA" id="ARBA00023015"/>
    </source>
</evidence>
<evidence type="ECO:0000259" key="6">
    <source>
        <dbReference type="PROSITE" id="PS50043"/>
    </source>
</evidence>
<name>A0A3E0VBZ1_9MICO</name>
<dbReference type="PROSITE" id="PS50110">
    <property type="entry name" value="RESPONSE_REGULATORY"/>
    <property type="match status" value="1"/>
</dbReference>
<comment type="caution">
    <text evidence="8">The sequence shown here is derived from an EMBL/GenBank/DDBJ whole genome shotgun (WGS) entry which is preliminary data.</text>
</comment>
<dbReference type="InterPro" id="IPR039420">
    <property type="entry name" value="WalR-like"/>
</dbReference>
<dbReference type="OrthoDB" id="9808843at2"/>
<dbReference type="PANTHER" id="PTHR43214:SF24">
    <property type="entry name" value="TRANSCRIPTIONAL REGULATORY PROTEIN NARL-RELATED"/>
    <property type="match status" value="1"/>
</dbReference>
<organism evidence="8 9">
    <name type="scientific">Subtercola boreus</name>
    <dbReference type="NCBI Taxonomy" id="120213"/>
    <lineage>
        <taxon>Bacteria</taxon>
        <taxon>Bacillati</taxon>
        <taxon>Actinomycetota</taxon>
        <taxon>Actinomycetes</taxon>
        <taxon>Micrococcales</taxon>
        <taxon>Microbacteriaceae</taxon>
        <taxon>Subtercola</taxon>
    </lineage>
</organism>
<evidence type="ECO:0000313" key="9">
    <source>
        <dbReference type="Proteomes" id="UP000256709"/>
    </source>
</evidence>
<dbReference type="InterPro" id="IPR011006">
    <property type="entry name" value="CheY-like_superfamily"/>
</dbReference>
<dbReference type="Proteomes" id="UP000256709">
    <property type="component" value="Unassembled WGS sequence"/>
</dbReference>
<feature type="domain" description="Response regulatory" evidence="7">
    <location>
        <begin position="5"/>
        <end position="127"/>
    </location>
</feature>
<dbReference type="SUPFAM" id="SSF46894">
    <property type="entry name" value="C-terminal effector domain of the bipartite response regulators"/>
    <property type="match status" value="1"/>
</dbReference>
<dbReference type="GO" id="GO:0003677">
    <property type="term" value="F:DNA binding"/>
    <property type="evidence" value="ECO:0007669"/>
    <property type="project" value="UniProtKB-KW"/>
</dbReference>
<protein>
    <submittedName>
        <fullName evidence="8">DNA-binding response regulator</fullName>
    </submittedName>
</protein>
<proteinExistence type="predicted"/>
<reference evidence="8 9" key="1">
    <citation type="submission" date="2017-04" db="EMBL/GenBank/DDBJ databases">
        <title>Comparative genome analysis of Subtercola boreus.</title>
        <authorList>
            <person name="Cho Y.-J."/>
            <person name="Cho A."/>
            <person name="Kim O.-S."/>
            <person name="Lee J.-I."/>
        </authorList>
    </citation>
    <scope>NUCLEOTIDE SEQUENCE [LARGE SCALE GENOMIC DNA]</scope>
    <source>
        <strain evidence="8 9">P27444</strain>
    </source>
</reference>
<dbReference type="GO" id="GO:0000160">
    <property type="term" value="P:phosphorelay signal transduction system"/>
    <property type="evidence" value="ECO:0007669"/>
    <property type="project" value="InterPro"/>
</dbReference>
<gene>
    <name evidence="8" type="ORF">B7R21_16370</name>
</gene>
<dbReference type="PROSITE" id="PS50043">
    <property type="entry name" value="HTH_LUXR_2"/>
    <property type="match status" value="1"/>
</dbReference>
<keyword evidence="1 5" id="KW-0597">Phosphoprotein</keyword>
<evidence type="ECO:0000259" key="7">
    <source>
        <dbReference type="PROSITE" id="PS50110"/>
    </source>
</evidence>
<dbReference type="CDD" id="cd06170">
    <property type="entry name" value="LuxR_C_like"/>
    <property type="match status" value="1"/>
</dbReference>
<dbReference type="CDD" id="cd17535">
    <property type="entry name" value="REC_NarL-like"/>
    <property type="match status" value="1"/>
</dbReference>
<feature type="modified residue" description="4-aspartylphosphate" evidence="5">
    <location>
        <position position="56"/>
    </location>
</feature>
<evidence type="ECO:0000256" key="3">
    <source>
        <dbReference type="ARBA" id="ARBA00023125"/>
    </source>
</evidence>
<dbReference type="InterPro" id="IPR016032">
    <property type="entry name" value="Sig_transdc_resp-reg_C-effctor"/>
</dbReference>
<keyword evidence="2" id="KW-0805">Transcription regulation</keyword>
<dbReference type="PRINTS" id="PR00038">
    <property type="entry name" value="HTHLUXR"/>
</dbReference>
<dbReference type="AlphaFoldDB" id="A0A3E0VBZ1"/>
<dbReference type="Gene3D" id="3.40.50.2300">
    <property type="match status" value="1"/>
</dbReference>
<dbReference type="RefSeq" id="WP_116284334.1">
    <property type="nucleotide sequence ID" value="NZ_NBXA01000028.1"/>
</dbReference>
<dbReference type="PANTHER" id="PTHR43214">
    <property type="entry name" value="TWO-COMPONENT RESPONSE REGULATOR"/>
    <property type="match status" value="1"/>
</dbReference>
<sequence>MSPIRVLVVDDQRLFVYGIRMLIESQPDLELVGSAGDGAEAVRLVEDLRPDVVLMDIRMPVMGGIEATHRITRGSGGAPDGALPRVIVLTTFQREEAVFEAMKHGASAFLTKDASPESVLETIRTVHAGNAVASPAATLALVREFGAAPPSGPGRRPAPGPAPLDALAPLTPREQEIFLLAATGLSNGDIAASAFISETTAKTHIRSILSKLALQSRVQIVVFAYENGLLRL</sequence>
<evidence type="ECO:0000256" key="1">
    <source>
        <dbReference type="ARBA" id="ARBA00022553"/>
    </source>
</evidence>
<keyword evidence="4" id="KW-0804">Transcription</keyword>
<dbReference type="SUPFAM" id="SSF52172">
    <property type="entry name" value="CheY-like"/>
    <property type="match status" value="1"/>
</dbReference>
<dbReference type="Pfam" id="PF00196">
    <property type="entry name" value="GerE"/>
    <property type="match status" value="1"/>
</dbReference>
<dbReference type="SMART" id="SM00421">
    <property type="entry name" value="HTH_LUXR"/>
    <property type="match status" value="1"/>
</dbReference>
<dbReference type="GO" id="GO:0006355">
    <property type="term" value="P:regulation of DNA-templated transcription"/>
    <property type="evidence" value="ECO:0007669"/>
    <property type="project" value="InterPro"/>
</dbReference>
<dbReference type="EMBL" id="NBXA01000028">
    <property type="protein sequence ID" value="RFA07165.1"/>
    <property type="molecule type" value="Genomic_DNA"/>
</dbReference>
<dbReference type="InterPro" id="IPR001789">
    <property type="entry name" value="Sig_transdc_resp-reg_receiver"/>
</dbReference>